<keyword evidence="7 11" id="KW-0804">Transcription</keyword>
<dbReference type="Gene3D" id="2.170.120.12">
    <property type="entry name" value="DNA-directed RNA polymerase, insert domain"/>
    <property type="match status" value="1"/>
</dbReference>
<keyword evidence="6 11" id="KW-0548">Nucleotidyltransferase</keyword>
<evidence type="ECO:0000256" key="6">
    <source>
        <dbReference type="ARBA" id="ARBA00022695"/>
    </source>
</evidence>
<dbReference type="SUPFAM" id="SSF55257">
    <property type="entry name" value="RBP11-like subunits of RNA polymerase"/>
    <property type="match status" value="1"/>
</dbReference>
<protein>
    <recommendedName>
        <fullName evidence="3 11">DNA-directed RNA polymerase subunit alpha</fullName>
        <shortName evidence="11">RNAP subunit alpha</shortName>
        <ecNumber evidence="2 11">2.7.7.6</ecNumber>
    </recommendedName>
    <alternativeName>
        <fullName evidence="9 11">RNA polymerase subunit alpha</fullName>
    </alternativeName>
    <alternativeName>
        <fullName evidence="8 11">Transcriptase subunit alpha</fullName>
    </alternativeName>
</protein>
<evidence type="ECO:0000259" key="12">
    <source>
        <dbReference type="SMART" id="SM00662"/>
    </source>
</evidence>
<keyword evidence="5 11" id="KW-0808">Transferase</keyword>
<sequence>MLNFKTTLENIEENKGTFVLEPLERGFGHTVGNVLRRVLLSSLEGGAISSVKISGVSHVFSTIPGISEDVIEIILNLKKVRLSIYSDKQVKFSLKVSGKKDVKASDIDTLGTAEIINKDLHLASLNSPTAKLTIEMTAEKGVGYVMADDKKTNEIGVLPIDSIYSPVVEVSYKVEPTRVGRSSNFDKLTLYVTTDGTTPPEEALHLASRILSGYFKQIYNPTLDEEVAVEPVLANSALKLSVEELDLPVRITNALKAIEIDSVEKLTTVPKGTLLKAKNLGVQSVNLISQKLSERGLSLSEA</sequence>
<evidence type="ECO:0000256" key="4">
    <source>
        <dbReference type="ARBA" id="ARBA00022478"/>
    </source>
</evidence>
<dbReference type="Pfam" id="PF01000">
    <property type="entry name" value="RNA_pol_A_bac"/>
    <property type="match status" value="1"/>
</dbReference>
<dbReference type="FunFam" id="2.170.120.12:FF:000001">
    <property type="entry name" value="DNA-directed RNA polymerase subunit alpha"/>
    <property type="match status" value="1"/>
</dbReference>
<dbReference type="InterPro" id="IPR011773">
    <property type="entry name" value="DNA-dir_RpoA"/>
</dbReference>
<dbReference type="Proteomes" id="UP000178017">
    <property type="component" value="Unassembled WGS sequence"/>
</dbReference>
<dbReference type="CDD" id="cd06928">
    <property type="entry name" value="RNAP_alpha_NTD"/>
    <property type="match status" value="1"/>
</dbReference>
<comment type="subunit">
    <text evidence="11">Homodimer. The RNAP catalytic core consists of 2 alpha, 1 beta, 1 beta' and 1 omega subunit. When a sigma factor is associated with the core the holoenzyme is formed, which can initiate transcription.</text>
</comment>
<dbReference type="InterPro" id="IPR011260">
    <property type="entry name" value="RNAP_asu_C"/>
</dbReference>
<name>A0A1F5MIY9_9BACT</name>
<dbReference type="NCBIfam" id="NF003519">
    <property type="entry name" value="PRK05182.2-5"/>
    <property type="match status" value="1"/>
</dbReference>
<dbReference type="Gene3D" id="3.30.1360.10">
    <property type="entry name" value="RNA polymerase, RBP11-like subunit"/>
    <property type="match status" value="1"/>
</dbReference>
<evidence type="ECO:0000256" key="3">
    <source>
        <dbReference type="ARBA" id="ARBA00015972"/>
    </source>
</evidence>
<dbReference type="NCBIfam" id="TIGR02027">
    <property type="entry name" value="rpoA"/>
    <property type="match status" value="1"/>
</dbReference>
<evidence type="ECO:0000256" key="7">
    <source>
        <dbReference type="ARBA" id="ARBA00023163"/>
    </source>
</evidence>
<organism evidence="13 14">
    <name type="scientific">Candidatus Daviesbacteria bacterium RIFCSPLOWO2_01_FULL_40_24</name>
    <dbReference type="NCBI Taxonomy" id="1797787"/>
    <lineage>
        <taxon>Bacteria</taxon>
        <taxon>Candidatus Daviesiibacteriota</taxon>
    </lineage>
</organism>
<evidence type="ECO:0000256" key="8">
    <source>
        <dbReference type="ARBA" id="ARBA00032524"/>
    </source>
</evidence>
<dbReference type="Pfam" id="PF03118">
    <property type="entry name" value="RNA_pol_A_CTD"/>
    <property type="match status" value="1"/>
</dbReference>
<dbReference type="SUPFAM" id="SSF47789">
    <property type="entry name" value="C-terminal domain of RNA polymerase alpha subunit"/>
    <property type="match status" value="1"/>
</dbReference>
<proteinExistence type="inferred from homology"/>
<dbReference type="InterPro" id="IPR036643">
    <property type="entry name" value="RNApol_insert_sf"/>
</dbReference>
<evidence type="ECO:0000313" key="13">
    <source>
        <dbReference type="EMBL" id="OGE65347.1"/>
    </source>
</evidence>
<dbReference type="EMBL" id="MFDO01000019">
    <property type="protein sequence ID" value="OGE65347.1"/>
    <property type="molecule type" value="Genomic_DNA"/>
</dbReference>
<evidence type="ECO:0000256" key="9">
    <source>
        <dbReference type="ARBA" id="ARBA00033070"/>
    </source>
</evidence>
<comment type="caution">
    <text evidence="13">The sequence shown here is derived from an EMBL/GenBank/DDBJ whole genome shotgun (WGS) entry which is preliminary data.</text>
</comment>
<gene>
    <name evidence="11" type="primary">rpoA</name>
    <name evidence="13" type="ORF">A3B49_03635</name>
</gene>
<dbReference type="Pfam" id="PF01193">
    <property type="entry name" value="RNA_pol_L"/>
    <property type="match status" value="1"/>
</dbReference>
<comment type="similarity">
    <text evidence="1 11">Belongs to the RNA polymerase alpha chain family.</text>
</comment>
<evidence type="ECO:0000256" key="2">
    <source>
        <dbReference type="ARBA" id="ARBA00012418"/>
    </source>
</evidence>
<accession>A0A1F5MIY9</accession>
<feature type="region of interest" description="Alpha N-terminal domain (alpha-NTD)" evidence="11">
    <location>
        <begin position="1"/>
        <end position="225"/>
    </location>
</feature>
<comment type="function">
    <text evidence="11">DNA-dependent RNA polymerase catalyzes the transcription of DNA into RNA using the four ribonucleoside triphosphates as substrates.</text>
</comment>
<evidence type="ECO:0000256" key="11">
    <source>
        <dbReference type="HAMAP-Rule" id="MF_00059"/>
    </source>
</evidence>
<dbReference type="GO" id="GO:0005737">
    <property type="term" value="C:cytoplasm"/>
    <property type="evidence" value="ECO:0007669"/>
    <property type="project" value="UniProtKB-ARBA"/>
</dbReference>
<evidence type="ECO:0000256" key="10">
    <source>
        <dbReference type="ARBA" id="ARBA00048552"/>
    </source>
</evidence>
<dbReference type="GO" id="GO:0003677">
    <property type="term" value="F:DNA binding"/>
    <property type="evidence" value="ECO:0007669"/>
    <property type="project" value="UniProtKB-UniRule"/>
</dbReference>
<dbReference type="AlphaFoldDB" id="A0A1F5MIY9"/>
<dbReference type="SUPFAM" id="SSF56553">
    <property type="entry name" value="Insert subdomain of RNA polymerase alpha subunit"/>
    <property type="match status" value="1"/>
</dbReference>
<dbReference type="GO" id="GO:0006351">
    <property type="term" value="P:DNA-templated transcription"/>
    <property type="evidence" value="ECO:0007669"/>
    <property type="project" value="UniProtKB-UniRule"/>
</dbReference>
<dbReference type="HAMAP" id="MF_00059">
    <property type="entry name" value="RNApol_bact_RpoA"/>
    <property type="match status" value="1"/>
</dbReference>
<reference evidence="13 14" key="1">
    <citation type="journal article" date="2016" name="Nat. Commun.">
        <title>Thousands of microbial genomes shed light on interconnected biogeochemical processes in an aquifer system.</title>
        <authorList>
            <person name="Anantharaman K."/>
            <person name="Brown C.T."/>
            <person name="Hug L.A."/>
            <person name="Sharon I."/>
            <person name="Castelle C.J."/>
            <person name="Probst A.J."/>
            <person name="Thomas B.C."/>
            <person name="Singh A."/>
            <person name="Wilkins M.J."/>
            <person name="Karaoz U."/>
            <person name="Brodie E.L."/>
            <person name="Williams K.H."/>
            <person name="Hubbard S.S."/>
            <person name="Banfield J.F."/>
        </authorList>
    </citation>
    <scope>NUCLEOTIDE SEQUENCE [LARGE SCALE GENOMIC DNA]</scope>
</reference>
<dbReference type="GO" id="GO:0003899">
    <property type="term" value="F:DNA-directed RNA polymerase activity"/>
    <property type="evidence" value="ECO:0007669"/>
    <property type="project" value="UniProtKB-UniRule"/>
</dbReference>
<dbReference type="GO" id="GO:0046983">
    <property type="term" value="F:protein dimerization activity"/>
    <property type="evidence" value="ECO:0007669"/>
    <property type="project" value="InterPro"/>
</dbReference>
<dbReference type="InterPro" id="IPR036603">
    <property type="entry name" value="RBP11-like"/>
</dbReference>
<evidence type="ECO:0000313" key="14">
    <source>
        <dbReference type="Proteomes" id="UP000178017"/>
    </source>
</evidence>
<dbReference type="EC" id="2.7.7.6" evidence="2 11"/>
<feature type="domain" description="DNA-directed RNA polymerase RpoA/D/Rpb3-type" evidence="12">
    <location>
        <begin position="15"/>
        <end position="221"/>
    </location>
</feature>
<evidence type="ECO:0000256" key="5">
    <source>
        <dbReference type="ARBA" id="ARBA00022679"/>
    </source>
</evidence>
<comment type="catalytic activity">
    <reaction evidence="10 11">
        <text>RNA(n) + a ribonucleoside 5'-triphosphate = RNA(n+1) + diphosphate</text>
        <dbReference type="Rhea" id="RHEA:21248"/>
        <dbReference type="Rhea" id="RHEA-COMP:14527"/>
        <dbReference type="Rhea" id="RHEA-COMP:17342"/>
        <dbReference type="ChEBI" id="CHEBI:33019"/>
        <dbReference type="ChEBI" id="CHEBI:61557"/>
        <dbReference type="ChEBI" id="CHEBI:140395"/>
        <dbReference type="EC" id="2.7.7.6"/>
    </reaction>
</comment>
<dbReference type="InterPro" id="IPR011263">
    <property type="entry name" value="DNA-dir_RNA_pol_RpoA/D/Rpb3"/>
</dbReference>
<dbReference type="SMART" id="SM00662">
    <property type="entry name" value="RPOLD"/>
    <property type="match status" value="1"/>
</dbReference>
<feature type="region of interest" description="Alpha C-terminal domain (alpha-CTD)" evidence="11">
    <location>
        <begin position="231"/>
        <end position="302"/>
    </location>
</feature>
<keyword evidence="4 11" id="KW-0240">DNA-directed RNA polymerase</keyword>
<dbReference type="InterPro" id="IPR011262">
    <property type="entry name" value="DNA-dir_RNA_pol_insert"/>
</dbReference>
<evidence type="ECO:0000256" key="1">
    <source>
        <dbReference type="ARBA" id="ARBA00007123"/>
    </source>
</evidence>
<comment type="domain">
    <text evidence="11">The N-terminal domain is essential for RNAP assembly and basal transcription, whereas the C-terminal domain is involved in interaction with transcriptional regulators and with upstream promoter elements.</text>
</comment>
<dbReference type="Gene3D" id="1.10.150.20">
    <property type="entry name" value="5' to 3' exonuclease, C-terminal subdomain"/>
    <property type="match status" value="1"/>
</dbReference>
<dbReference type="GO" id="GO:0000428">
    <property type="term" value="C:DNA-directed RNA polymerase complex"/>
    <property type="evidence" value="ECO:0007669"/>
    <property type="project" value="UniProtKB-KW"/>
</dbReference>